<evidence type="ECO:0000259" key="2">
    <source>
        <dbReference type="Pfam" id="PF13796"/>
    </source>
</evidence>
<evidence type="ECO:0000313" key="3">
    <source>
        <dbReference type="EMBL" id="MDS0258823.1"/>
    </source>
</evidence>
<dbReference type="Proteomes" id="UP001259659">
    <property type="component" value="Unassembled WGS sequence"/>
</dbReference>
<organism evidence="3 4">
    <name type="scientific">Haloarcula saliterrae</name>
    <dbReference type="NCBI Taxonomy" id="2950534"/>
    <lineage>
        <taxon>Archaea</taxon>
        <taxon>Methanobacteriati</taxon>
        <taxon>Methanobacteriota</taxon>
        <taxon>Stenosarchaea group</taxon>
        <taxon>Halobacteria</taxon>
        <taxon>Halobacteriales</taxon>
        <taxon>Haloarculaceae</taxon>
        <taxon>Haloarcula</taxon>
    </lineage>
</organism>
<keyword evidence="1" id="KW-1133">Transmembrane helix</keyword>
<evidence type="ECO:0000313" key="4">
    <source>
        <dbReference type="Proteomes" id="UP001259659"/>
    </source>
</evidence>
<evidence type="ECO:0000256" key="1">
    <source>
        <dbReference type="SAM" id="Phobius"/>
    </source>
</evidence>
<name>A0ABU2F955_9EURY</name>
<dbReference type="InterPro" id="IPR025828">
    <property type="entry name" value="Put_sensor_dom"/>
</dbReference>
<gene>
    <name evidence="3" type="ORF">NDI56_05375</name>
</gene>
<dbReference type="EMBL" id="JAMQON010000001">
    <property type="protein sequence ID" value="MDS0258823.1"/>
    <property type="molecule type" value="Genomic_DNA"/>
</dbReference>
<keyword evidence="4" id="KW-1185">Reference proteome</keyword>
<proteinExistence type="predicted"/>
<keyword evidence="1" id="KW-0812">Transmembrane</keyword>
<dbReference type="Pfam" id="PF13796">
    <property type="entry name" value="Sensor"/>
    <property type="match status" value="1"/>
</dbReference>
<comment type="caution">
    <text evidence="3">The sequence shown here is derived from an EMBL/GenBank/DDBJ whole genome shotgun (WGS) entry which is preliminary data.</text>
</comment>
<feature type="transmembrane region" description="Helical" evidence="1">
    <location>
        <begin position="136"/>
        <end position="158"/>
    </location>
</feature>
<sequence length="220" mass="23258">METTTPGDGLRRFVTAPLRVQTYKRFLYLLLAFPLGMLYFVGFTVGSSTGVSLLVTLVGVPILLATLAATTAAAGLEAKLSRVLLDRETPVPPLLSLPSEWDTVDSYVASVRQFVAEPTTWTSVAVVLVKFVFGQIAFFVLTAGGVTVVALLSAPLLYDDPEFSYRAGSYVVTSLPEALALAGLGLVGLLVVCNVWNALATAGGVVTDALLSVGRERETT</sequence>
<feature type="transmembrane region" description="Helical" evidence="1">
    <location>
        <begin position="26"/>
        <end position="45"/>
    </location>
</feature>
<feature type="transmembrane region" description="Helical" evidence="1">
    <location>
        <begin position="51"/>
        <end position="76"/>
    </location>
</feature>
<keyword evidence="1" id="KW-0472">Membrane</keyword>
<dbReference type="RefSeq" id="WP_310918386.1">
    <property type="nucleotide sequence ID" value="NZ_JAMQON010000001.1"/>
</dbReference>
<protein>
    <submittedName>
        <fullName evidence="3">Sensor domain-containing protein</fullName>
    </submittedName>
</protein>
<feature type="domain" description="Putative sensor" evidence="2">
    <location>
        <begin position="28"/>
        <end position="211"/>
    </location>
</feature>
<accession>A0ABU2F955</accession>
<reference evidence="3 4" key="1">
    <citation type="submission" date="2022-06" db="EMBL/GenBank/DDBJ databases">
        <title>Haloarcula sp. a new haloarchaeum isolate from saline soil.</title>
        <authorList>
            <person name="Strakova D."/>
            <person name="Galisteo C."/>
            <person name="Sanchez-Porro C."/>
            <person name="Ventosa A."/>
        </authorList>
    </citation>
    <scope>NUCLEOTIDE SEQUENCE [LARGE SCALE GENOMIC DNA]</scope>
    <source>
        <strain evidence="3 4">S1CR25-12</strain>
    </source>
</reference>
<feature type="transmembrane region" description="Helical" evidence="1">
    <location>
        <begin position="178"/>
        <end position="199"/>
    </location>
</feature>